<evidence type="ECO:0000256" key="1">
    <source>
        <dbReference type="SAM" id="MobiDB-lite"/>
    </source>
</evidence>
<dbReference type="InterPro" id="IPR001227">
    <property type="entry name" value="Ac_transferase_dom_sf"/>
</dbReference>
<protein>
    <submittedName>
        <fullName evidence="2">Uncharacterized protein</fullName>
    </submittedName>
</protein>
<sequence>MTPRRSSPTGAGRSRGDCALHSGAGIRPGLGRELYGAFPVFRAAYDTVRGALDHWLRLPLAAVVFAPEGGVDAALIRRSESGQPALFAFHVAAFRLWQSWRLRAIPLVCATTGRSMGPGPGRQPLSPG</sequence>
<dbReference type="Proteomes" id="UP000181909">
    <property type="component" value="Unassembled WGS sequence"/>
</dbReference>
<feature type="region of interest" description="Disordered" evidence="1">
    <location>
        <begin position="1"/>
        <end position="20"/>
    </location>
</feature>
<proteinExistence type="predicted"/>
<evidence type="ECO:0000313" key="2">
    <source>
        <dbReference type="EMBL" id="SFY42041.1"/>
    </source>
</evidence>
<dbReference type="InterPro" id="IPR016035">
    <property type="entry name" value="Acyl_Trfase/lysoPLipase"/>
</dbReference>
<dbReference type="OrthoDB" id="9778690at2"/>
<evidence type="ECO:0000313" key="3">
    <source>
        <dbReference type="Proteomes" id="UP000181909"/>
    </source>
</evidence>
<organism evidence="2 3">
    <name type="scientific">Streptomyces atratus</name>
    <dbReference type="NCBI Taxonomy" id="1893"/>
    <lineage>
        <taxon>Bacteria</taxon>
        <taxon>Bacillati</taxon>
        <taxon>Actinomycetota</taxon>
        <taxon>Actinomycetes</taxon>
        <taxon>Kitasatosporales</taxon>
        <taxon>Streptomycetaceae</taxon>
        <taxon>Streptomyces</taxon>
    </lineage>
</organism>
<dbReference type="STRING" id="1893.SAMN02787144_10299"/>
<dbReference type="AlphaFoldDB" id="A0A1K2F2U0"/>
<dbReference type="RefSeq" id="WP_072488754.1">
    <property type="nucleotide sequence ID" value="NZ_CP108277.1"/>
</dbReference>
<dbReference type="EMBL" id="FPJO01000029">
    <property type="protein sequence ID" value="SFY42041.1"/>
    <property type="molecule type" value="Genomic_DNA"/>
</dbReference>
<gene>
    <name evidence="2" type="ORF">SAMN02787144_10299</name>
</gene>
<dbReference type="SUPFAM" id="SSF52151">
    <property type="entry name" value="FabD/lysophospholipase-like"/>
    <property type="match status" value="1"/>
</dbReference>
<dbReference type="Gene3D" id="3.40.366.10">
    <property type="entry name" value="Malonyl-Coenzyme A Acyl Carrier Protein, domain 2"/>
    <property type="match status" value="1"/>
</dbReference>
<dbReference type="GO" id="GO:0016740">
    <property type="term" value="F:transferase activity"/>
    <property type="evidence" value="ECO:0007669"/>
    <property type="project" value="InterPro"/>
</dbReference>
<reference evidence="2 3" key="1">
    <citation type="submission" date="2016-11" db="EMBL/GenBank/DDBJ databases">
        <authorList>
            <person name="Jaros S."/>
            <person name="Januszkiewicz K."/>
            <person name="Wedrychowicz H."/>
        </authorList>
    </citation>
    <scope>NUCLEOTIDE SEQUENCE [LARGE SCALE GENOMIC DNA]</scope>
    <source>
        <strain evidence="2 3">OK807</strain>
    </source>
</reference>
<accession>A0A1K2F2U0</accession>
<name>A0A1K2F2U0_STRAR</name>